<organism evidence="1">
    <name type="scientific">uncultured Alphaproteobacteria bacterium</name>
    <dbReference type="NCBI Taxonomy" id="91750"/>
    <lineage>
        <taxon>Bacteria</taxon>
        <taxon>Pseudomonadati</taxon>
        <taxon>Pseudomonadota</taxon>
        <taxon>Alphaproteobacteria</taxon>
        <taxon>environmental samples</taxon>
    </lineage>
</organism>
<reference evidence="1" key="1">
    <citation type="journal article" date="2020" name="J. ISSAAS">
        <title>Lactobacilli and other gastrointestinal microbiota of Peromyscus leucopus, reservoir host for agents of Lyme disease and other zoonoses in North America.</title>
        <authorList>
            <person name="Milovic A."/>
            <person name="Bassam K."/>
            <person name="Shao H."/>
            <person name="Chatzistamou I."/>
            <person name="Tufts D.M."/>
            <person name="Diuk-Wasser M."/>
            <person name="Barbour A.G."/>
        </authorList>
    </citation>
    <scope>NUCLEOTIDE SEQUENCE</scope>
    <source>
        <strain evidence="1">LL90</strain>
    </source>
</reference>
<dbReference type="EMBL" id="MN990730">
    <property type="protein sequence ID" value="QIM10469.1"/>
    <property type="molecule type" value="Genomic_DNA"/>
</dbReference>
<dbReference type="AlphaFoldDB" id="A0A6G8F2F3"/>
<dbReference type="Pfam" id="PF13481">
    <property type="entry name" value="AAA_25"/>
    <property type="match status" value="1"/>
</dbReference>
<dbReference type="CDD" id="cd01029">
    <property type="entry name" value="TOPRIM_primases"/>
    <property type="match status" value="1"/>
</dbReference>
<dbReference type="InterPro" id="IPR034154">
    <property type="entry name" value="TOPRIM_DnaG/twinkle"/>
</dbReference>
<gene>
    <name evidence="1" type="ORF">PlAlph_3610</name>
</gene>
<proteinExistence type="predicted"/>
<protein>
    <recommendedName>
        <fullName evidence="2">Toprim domain-containing protein</fullName>
    </recommendedName>
</protein>
<dbReference type="Gene3D" id="3.40.50.300">
    <property type="entry name" value="P-loop containing nucleotide triphosphate hydrolases"/>
    <property type="match status" value="1"/>
</dbReference>
<name>A0A6G8F2F3_9PROT</name>
<dbReference type="InterPro" id="IPR027417">
    <property type="entry name" value="P-loop_NTPase"/>
</dbReference>
<evidence type="ECO:0000313" key="1">
    <source>
        <dbReference type="EMBL" id="QIM10469.1"/>
    </source>
</evidence>
<dbReference type="SUPFAM" id="SSF52540">
    <property type="entry name" value="P-loop containing nucleoside triphosphate hydrolases"/>
    <property type="match status" value="1"/>
</dbReference>
<evidence type="ECO:0008006" key="2">
    <source>
        <dbReference type="Google" id="ProtNLM"/>
    </source>
</evidence>
<dbReference type="Gene3D" id="3.40.1360.10">
    <property type="match status" value="1"/>
</dbReference>
<accession>A0A6G8F2F3</accession>
<sequence>MQFYYDSGLLKKRVLRDLEIWLPQWYPKGRGSKGYFEIGDIGGTPGDSLKICLAGAKRGLWYDFATAEGGDVFSLWGINRGISGFGNILKDIAGYYGINGCEVPGTKEKRGSPNRRHVYLNADGDISCYIYRYEYTDGRKEFLPWNEATGKTEFPSPRPLYRLPQLMKTDKIILVEGEKCADVLVAAGFSATTLMGGANTRIEKTDISPLKGKEVTLWPDNDVPGRKYADNVAEALLKLPVSSLKITPPTPDKPAKWDVADAVAEKFDIAGFLAKAEIYKLQEKTEANGRLKIADFTGAMFAAEPPELQFVVKNTIPRGVVGLLSAMGDTGKGMLLLDLALKICQDKTGMSLKAFGNTVTTTGSAVIFAGEDTADEIHRRIYKLMPGGLNGRIDPAKLHIIPLPNTGGPFAIARKCRGSDEFCLTEEFESIKMQLKAIPDLALVVFDPLASFAGLDLNADPRAASYITGQLAALATATNAAVIVAHHIRKNDGITTPQEARDAIRGTTAIVDGVRFAIAFWANTAEEKKIFAELDQEYRPNACFKGAVVKANFGADRTVRNYIRSRARAVLEEVPVKIVPKILSAEEFDKLLIEAIGEAENAGTPFAISGISGLYENREKLPLELQDASRDFIRNTAKRLLASGQICRTSQTGNGDKKWLGIPDAGRCA</sequence>